<evidence type="ECO:0000313" key="1">
    <source>
        <dbReference type="EMBL" id="KAG0472018.1"/>
    </source>
</evidence>
<dbReference type="GO" id="GO:0005634">
    <property type="term" value="C:nucleus"/>
    <property type="evidence" value="ECO:0007669"/>
    <property type="project" value="TreeGrafter"/>
</dbReference>
<gene>
    <name evidence="1" type="ORF">HPP92_016564</name>
</gene>
<sequence length="109" mass="12448">MLLMSPKSAMQREFTSLTLRQERVVTEWKFEKDADINMRTLQMIARTRMGKEKIGFSGRMGNRIAAPRLLKLTPLDSHLAGKTSFRGAIFMGPFSYDWSPSLCFEPCSP</sequence>
<evidence type="ECO:0000313" key="2">
    <source>
        <dbReference type="Proteomes" id="UP000639772"/>
    </source>
</evidence>
<name>A0A835QIC0_VANPL</name>
<comment type="caution">
    <text evidence="1">The sequence shown here is derived from an EMBL/GenBank/DDBJ whole genome shotgun (WGS) entry which is preliminary data.</text>
</comment>
<reference evidence="1 2" key="1">
    <citation type="journal article" date="2020" name="Nat. Food">
        <title>A phased Vanilla planifolia genome enables genetic improvement of flavour and production.</title>
        <authorList>
            <person name="Hasing T."/>
            <person name="Tang H."/>
            <person name="Brym M."/>
            <person name="Khazi F."/>
            <person name="Huang T."/>
            <person name="Chambers A.H."/>
        </authorList>
    </citation>
    <scope>NUCLEOTIDE SEQUENCE [LARGE SCALE GENOMIC DNA]</scope>
    <source>
        <tissue evidence="1">Leaf</tissue>
    </source>
</reference>
<dbReference type="OrthoDB" id="10251113at2759"/>
<dbReference type="GO" id="GO:0005737">
    <property type="term" value="C:cytoplasm"/>
    <property type="evidence" value="ECO:0007669"/>
    <property type="project" value="TreeGrafter"/>
</dbReference>
<dbReference type="AlphaFoldDB" id="A0A835QIC0"/>
<organism evidence="1 2">
    <name type="scientific">Vanilla planifolia</name>
    <name type="common">Vanilla</name>
    <dbReference type="NCBI Taxonomy" id="51239"/>
    <lineage>
        <taxon>Eukaryota</taxon>
        <taxon>Viridiplantae</taxon>
        <taxon>Streptophyta</taxon>
        <taxon>Embryophyta</taxon>
        <taxon>Tracheophyta</taxon>
        <taxon>Spermatophyta</taxon>
        <taxon>Magnoliopsida</taxon>
        <taxon>Liliopsida</taxon>
        <taxon>Asparagales</taxon>
        <taxon>Orchidaceae</taxon>
        <taxon>Vanilloideae</taxon>
        <taxon>Vanilleae</taxon>
        <taxon>Vanilla</taxon>
    </lineage>
</organism>
<dbReference type="PANTHER" id="PTHR31913:SF0">
    <property type="entry name" value="VACUOLAR IMPORT AND DEGRADATION PROTEIN 27"/>
    <property type="match status" value="1"/>
</dbReference>
<protein>
    <submittedName>
        <fullName evidence="1">Uncharacterized protein</fullName>
    </submittedName>
</protein>
<dbReference type="PANTHER" id="PTHR31913">
    <property type="entry name" value="VACUOLAR IMPORT AND DEGRADATION PROTEIN 27"/>
    <property type="match status" value="1"/>
</dbReference>
<dbReference type="Proteomes" id="UP000639772">
    <property type="component" value="Unassembled WGS sequence"/>
</dbReference>
<proteinExistence type="predicted"/>
<accession>A0A835QIC0</accession>
<dbReference type="EMBL" id="JADCNM010000008">
    <property type="protein sequence ID" value="KAG0472018.1"/>
    <property type="molecule type" value="Genomic_DNA"/>
</dbReference>
<dbReference type="InterPro" id="IPR040458">
    <property type="entry name" value="Vid27"/>
</dbReference>